<keyword evidence="2" id="KW-1185">Reference proteome</keyword>
<evidence type="ECO:0000313" key="2">
    <source>
        <dbReference type="Proteomes" id="UP000318053"/>
    </source>
</evidence>
<name>A0A5C5YGV5_9BACT</name>
<gene>
    <name evidence="1" type="ORF">CA85_12670</name>
</gene>
<organism evidence="1 2">
    <name type="scientific">Allorhodopirellula solitaria</name>
    <dbReference type="NCBI Taxonomy" id="2527987"/>
    <lineage>
        <taxon>Bacteria</taxon>
        <taxon>Pseudomonadati</taxon>
        <taxon>Planctomycetota</taxon>
        <taxon>Planctomycetia</taxon>
        <taxon>Pirellulales</taxon>
        <taxon>Pirellulaceae</taxon>
        <taxon>Allorhodopirellula</taxon>
    </lineage>
</organism>
<accession>A0A5C5YGV5</accession>
<protein>
    <submittedName>
        <fullName evidence="1">Uncharacterized protein</fullName>
    </submittedName>
</protein>
<dbReference type="EMBL" id="SJPK01000002">
    <property type="protein sequence ID" value="TWT74378.1"/>
    <property type="molecule type" value="Genomic_DNA"/>
</dbReference>
<dbReference type="Proteomes" id="UP000318053">
    <property type="component" value="Unassembled WGS sequence"/>
</dbReference>
<reference evidence="1 2" key="1">
    <citation type="submission" date="2019-02" db="EMBL/GenBank/DDBJ databases">
        <title>Deep-cultivation of Planctomycetes and their phenomic and genomic characterization uncovers novel biology.</title>
        <authorList>
            <person name="Wiegand S."/>
            <person name="Jogler M."/>
            <person name="Boedeker C."/>
            <person name="Pinto D."/>
            <person name="Vollmers J."/>
            <person name="Rivas-Marin E."/>
            <person name="Kohn T."/>
            <person name="Peeters S.H."/>
            <person name="Heuer A."/>
            <person name="Rast P."/>
            <person name="Oberbeckmann S."/>
            <person name="Bunk B."/>
            <person name="Jeske O."/>
            <person name="Meyerdierks A."/>
            <person name="Storesund J.E."/>
            <person name="Kallscheuer N."/>
            <person name="Luecker S."/>
            <person name="Lage O.M."/>
            <person name="Pohl T."/>
            <person name="Merkel B.J."/>
            <person name="Hornburger P."/>
            <person name="Mueller R.-W."/>
            <person name="Bruemmer F."/>
            <person name="Labrenz M."/>
            <person name="Spormann A.M."/>
            <person name="Op Den Camp H."/>
            <person name="Overmann J."/>
            <person name="Amann R."/>
            <person name="Jetten M.S.M."/>
            <person name="Mascher T."/>
            <person name="Medema M.H."/>
            <person name="Devos D.P."/>
            <person name="Kaster A.-K."/>
            <person name="Ovreas L."/>
            <person name="Rohde M."/>
            <person name="Galperin M.Y."/>
            <person name="Jogler C."/>
        </authorList>
    </citation>
    <scope>NUCLEOTIDE SEQUENCE [LARGE SCALE GENOMIC DNA]</scope>
    <source>
        <strain evidence="1 2">CA85</strain>
    </source>
</reference>
<evidence type="ECO:0000313" key="1">
    <source>
        <dbReference type="EMBL" id="TWT74378.1"/>
    </source>
</evidence>
<proteinExistence type="predicted"/>
<dbReference type="AlphaFoldDB" id="A0A5C5YGV5"/>
<comment type="caution">
    <text evidence="1">The sequence shown here is derived from an EMBL/GenBank/DDBJ whole genome shotgun (WGS) entry which is preliminary data.</text>
</comment>
<sequence>MSQNYSVRMANKLSLSDRLSIVDADYGRDFGWHVLSPAGDPVAKLSDPEFTDTFWTSYVVTPIAGQDETLTAAFWSVDCHRIRNIAFPCCLVDTFGHFNIATRRVTLRSAYIRVQFSWFDRIRKPLWFVRRWPY</sequence>